<reference evidence="3" key="1">
    <citation type="journal article" date="2012" name="Science">
        <title>The Paleozoic origin of enzymatic lignin decomposition reconstructed from 31 fungal genomes.</title>
        <authorList>
            <person name="Floudas D."/>
            <person name="Binder M."/>
            <person name="Riley R."/>
            <person name="Barry K."/>
            <person name="Blanchette R.A."/>
            <person name="Henrissat B."/>
            <person name="Martinez A.T."/>
            <person name="Otillar R."/>
            <person name="Spatafora J.W."/>
            <person name="Yadav J.S."/>
            <person name="Aerts A."/>
            <person name="Benoit I."/>
            <person name="Boyd A."/>
            <person name="Carlson A."/>
            <person name="Copeland A."/>
            <person name="Coutinho P.M."/>
            <person name="de Vries R.P."/>
            <person name="Ferreira P."/>
            <person name="Findley K."/>
            <person name="Foster B."/>
            <person name="Gaskell J."/>
            <person name="Glotzer D."/>
            <person name="Gorecki P."/>
            <person name="Heitman J."/>
            <person name="Hesse C."/>
            <person name="Hori C."/>
            <person name="Igarashi K."/>
            <person name="Jurgens J.A."/>
            <person name="Kallen N."/>
            <person name="Kersten P."/>
            <person name="Kohler A."/>
            <person name="Kuees U."/>
            <person name="Kumar T.K.A."/>
            <person name="Kuo A."/>
            <person name="LaButti K."/>
            <person name="Larrondo L.F."/>
            <person name="Lindquist E."/>
            <person name="Ling A."/>
            <person name="Lombard V."/>
            <person name="Lucas S."/>
            <person name="Lundell T."/>
            <person name="Martin R."/>
            <person name="McLaughlin D.J."/>
            <person name="Morgenstern I."/>
            <person name="Morin E."/>
            <person name="Murat C."/>
            <person name="Nagy L.G."/>
            <person name="Nolan M."/>
            <person name="Ohm R.A."/>
            <person name="Patyshakuliyeva A."/>
            <person name="Rokas A."/>
            <person name="Ruiz-Duenas F.J."/>
            <person name="Sabat G."/>
            <person name="Salamov A."/>
            <person name="Samejima M."/>
            <person name="Schmutz J."/>
            <person name="Slot J.C."/>
            <person name="St John F."/>
            <person name="Stenlid J."/>
            <person name="Sun H."/>
            <person name="Sun S."/>
            <person name="Syed K."/>
            <person name="Tsang A."/>
            <person name="Wiebenga A."/>
            <person name="Young D."/>
            <person name="Pisabarro A."/>
            <person name="Eastwood D.C."/>
            <person name="Martin F."/>
            <person name="Cullen D."/>
            <person name="Grigoriev I.V."/>
            <person name="Hibbett D.S."/>
        </authorList>
    </citation>
    <scope>NUCLEOTIDE SEQUENCE [LARGE SCALE GENOMIC DNA]</scope>
    <source>
        <strain evidence="3">TFB10046</strain>
    </source>
</reference>
<gene>
    <name evidence="2" type="ORF">AURDEDRAFT_77073</name>
</gene>
<evidence type="ECO:0000313" key="2">
    <source>
        <dbReference type="EMBL" id="EJD33308.1"/>
    </source>
</evidence>
<dbReference type="Pfam" id="PF18803">
    <property type="entry name" value="CxC2"/>
    <property type="match status" value="1"/>
</dbReference>
<dbReference type="InterPro" id="IPR041457">
    <property type="entry name" value="CxC2_KDZ-assoc"/>
</dbReference>
<dbReference type="EMBL" id="JH688308">
    <property type="protein sequence ID" value="EJD33308.1"/>
    <property type="molecule type" value="Genomic_DNA"/>
</dbReference>
<dbReference type="OrthoDB" id="3263156at2759"/>
<sequence>MYEHEYDSRFGTICLHCEKADSVVDHTIRYKCFECFQAPPLCKPCILDAHKHAPFHDVHEWTGSYLRKTSLSAGLFPATFIRPGTVISAGALSDFHLLTQTAKINTTVFCTFLRRKTDYWSQEIVKDRAREFFMTFRMYCYLNNLKMNGFDVPRPANELDPGYELSPGSLAVLCPACPQPDINMSPEWQTRDEALR</sequence>
<evidence type="ECO:0000313" key="3">
    <source>
        <dbReference type="Proteomes" id="UP000006514"/>
    </source>
</evidence>
<dbReference type="Proteomes" id="UP000006514">
    <property type="component" value="Unassembled WGS sequence"/>
</dbReference>
<proteinExistence type="predicted"/>
<protein>
    <recommendedName>
        <fullName evidence="1">CxC2-like cysteine cluster KDZ transposase-associated domain-containing protein</fullName>
    </recommendedName>
</protein>
<evidence type="ECO:0000259" key="1">
    <source>
        <dbReference type="Pfam" id="PF18803"/>
    </source>
</evidence>
<keyword evidence="3" id="KW-1185">Reference proteome</keyword>
<dbReference type="KEGG" id="adl:AURDEDRAFT_77073"/>
<dbReference type="InParanoid" id="J0WLU5"/>
<accession>J0WLU5</accession>
<dbReference type="AlphaFoldDB" id="J0WLU5"/>
<name>J0WLU5_AURST</name>
<organism evidence="2 3">
    <name type="scientific">Auricularia subglabra (strain TFB-10046 / SS5)</name>
    <name type="common">White-rot fungus</name>
    <name type="synonym">Auricularia delicata (strain TFB10046)</name>
    <dbReference type="NCBI Taxonomy" id="717982"/>
    <lineage>
        <taxon>Eukaryota</taxon>
        <taxon>Fungi</taxon>
        <taxon>Dikarya</taxon>
        <taxon>Basidiomycota</taxon>
        <taxon>Agaricomycotina</taxon>
        <taxon>Agaricomycetes</taxon>
        <taxon>Auriculariales</taxon>
        <taxon>Auriculariaceae</taxon>
        <taxon>Auricularia</taxon>
    </lineage>
</organism>
<feature type="domain" description="CxC2-like cysteine cluster KDZ transposase-associated" evidence="1">
    <location>
        <begin position="71"/>
        <end position="118"/>
    </location>
</feature>